<dbReference type="FunFam" id="2.70.170.10:FF:000017">
    <property type="entry name" value="5-hydroxytryptamine receptor 3A"/>
    <property type="match status" value="2"/>
</dbReference>
<dbReference type="Gene3D" id="2.70.170.10">
    <property type="entry name" value="Neurotransmitter-gated ion-channel ligand-binding domain"/>
    <property type="match status" value="2"/>
</dbReference>
<evidence type="ECO:0000256" key="17">
    <source>
        <dbReference type="ARBA" id="ARBA00034430"/>
    </source>
</evidence>
<evidence type="ECO:0000256" key="23">
    <source>
        <dbReference type="ARBA" id="ARBA00068982"/>
    </source>
</evidence>
<evidence type="ECO:0000313" key="31">
    <source>
        <dbReference type="EMBL" id="CAH2248331.1"/>
    </source>
</evidence>
<feature type="compositionally biased region" description="Polar residues" evidence="28">
    <location>
        <begin position="832"/>
        <end position="844"/>
    </location>
</feature>
<keyword evidence="3 27" id="KW-0812">Transmembrane</keyword>
<feature type="domain" description="Neurotransmitter-gated ion-channel transmembrane" evidence="30">
    <location>
        <begin position="253"/>
        <end position="470"/>
    </location>
</feature>
<proteinExistence type="inferred from homology"/>
<evidence type="ECO:0000256" key="7">
    <source>
        <dbReference type="ARBA" id="ARBA00023065"/>
    </source>
</evidence>
<comment type="catalytic activity">
    <reaction evidence="18">
        <text>Na(+)(in) = Na(+)(out)</text>
        <dbReference type="Rhea" id="RHEA:34963"/>
        <dbReference type="ChEBI" id="CHEBI:29101"/>
    </reaction>
</comment>
<evidence type="ECO:0000256" key="13">
    <source>
        <dbReference type="ARBA" id="ARBA00023286"/>
    </source>
</evidence>
<dbReference type="InterPro" id="IPR038050">
    <property type="entry name" value="Neuro_actylchol_rec"/>
</dbReference>
<organism evidence="31 32">
    <name type="scientific">Pelobates cultripes</name>
    <name type="common">Western spadefoot toad</name>
    <dbReference type="NCBI Taxonomy" id="61616"/>
    <lineage>
        <taxon>Eukaryota</taxon>
        <taxon>Metazoa</taxon>
        <taxon>Chordata</taxon>
        <taxon>Craniata</taxon>
        <taxon>Vertebrata</taxon>
        <taxon>Euteleostomi</taxon>
        <taxon>Amphibia</taxon>
        <taxon>Batrachia</taxon>
        <taxon>Anura</taxon>
        <taxon>Pelobatoidea</taxon>
        <taxon>Pelobatidae</taxon>
        <taxon>Pelobates</taxon>
    </lineage>
</organism>
<comment type="function">
    <text evidence="20">Forms serotonin (5-hydroxytryptamine/5-HT3)-activated cation-selective channel complexes, which when activated cause fast, depolarizing responses in neurons.</text>
</comment>
<dbReference type="InterPro" id="IPR036734">
    <property type="entry name" value="Neur_chan_lig-bd_sf"/>
</dbReference>
<dbReference type="InterPro" id="IPR006029">
    <property type="entry name" value="Neurotrans-gated_channel_TM"/>
</dbReference>
<dbReference type="EMBL" id="OW240913">
    <property type="protein sequence ID" value="CAH2248331.1"/>
    <property type="molecule type" value="Genomic_DNA"/>
</dbReference>
<dbReference type="Proteomes" id="UP001295444">
    <property type="component" value="Chromosome 02"/>
</dbReference>
<dbReference type="PROSITE" id="PS00236">
    <property type="entry name" value="NEUROTR_ION_CHANNEL"/>
    <property type="match status" value="2"/>
</dbReference>
<dbReference type="Gene3D" id="1.20.58.390">
    <property type="entry name" value="Neurotransmitter-gated ion-channel transmembrane domain"/>
    <property type="match status" value="2"/>
</dbReference>
<comment type="caution">
    <text evidence="27">Lacks conserved residue(s) required for the propagation of feature annotation.</text>
</comment>
<protein>
    <recommendedName>
        <fullName evidence="23">5-hydroxytryptamine receptor 3A</fullName>
    </recommendedName>
    <alternativeName>
        <fullName evidence="25">5-hydroxytryptamine receptor 3</fullName>
    </alternativeName>
    <alternativeName>
        <fullName evidence="24">Serotonin receptor 3A</fullName>
    </alternativeName>
    <alternativeName>
        <fullName evidence="26">Serotonin-gated ion channel receptor</fullName>
    </alternativeName>
</protein>
<feature type="transmembrane region" description="Helical" evidence="27">
    <location>
        <begin position="918"/>
        <end position="938"/>
    </location>
</feature>
<feature type="region of interest" description="Disordered" evidence="28">
    <location>
        <begin position="832"/>
        <end position="871"/>
    </location>
</feature>
<evidence type="ECO:0000256" key="10">
    <source>
        <dbReference type="ARBA" id="ARBA00023170"/>
    </source>
</evidence>
<keyword evidence="2" id="KW-1003">Cell membrane</keyword>
<evidence type="ECO:0000256" key="9">
    <source>
        <dbReference type="ARBA" id="ARBA00023157"/>
    </source>
</evidence>
<dbReference type="CDD" id="cd19063">
    <property type="entry name" value="LGIC_TM_5-HT3"/>
    <property type="match status" value="2"/>
</dbReference>
<keyword evidence="6" id="KW-0770">Synapse</keyword>
<evidence type="ECO:0000256" key="16">
    <source>
        <dbReference type="ARBA" id="ARBA00034269"/>
    </source>
</evidence>
<evidence type="ECO:0000256" key="4">
    <source>
        <dbReference type="ARBA" id="ARBA00022729"/>
    </source>
</evidence>
<dbReference type="Pfam" id="PF02932">
    <property type="entry name" value="Neur_chan_memb"/>
    <property type="match status" value="2"/>
</dbReference>
<keyword evidence="5 27" id="KW-1133">Transmembrane helix</keyword>
<evidence type="ECO:0000256" key="15">
    <source>
        <dbReference type="ARBA" id="ARBA00034104"/>
    </source>
</evidence>
<gene>
    <name evidence="31" type="ORF">PECUL_23A026024</name>
</gene>
<feature type="transmembrane region" description="Helical" evidence="27">
    <location>
        <begin position="447"/>
        <end position="469"/>
    </location>
</feature>
<evidence type="ECO:0000256" key="26">
    <source>
        <dbReference type="ARBA" id="ARBA00083210"/>
    </source>
</evidence>
<evidence type="ECO:0000256" key="1">
    <source>
        <dbReference type="ARBA" id="ARBA00022448"/>
    </source>
</evidence>
<keyword evidence="11" id="KW-0325">Glycoprotein</keyword>
<keyword evidence="1 27" id="KW-0813">Transport</keyword>
<keyword evidence="12" id="KW-0628">Postsynaptic cell membrane</keyword>
<evidence type="ECO:0000256" key="18">
    <source>
        <dbReference type="ARBA" id="ARBA00036239"/>
    </source>
</evidence>
<evidence type="ECO:0000256" key="14">
    <source>
        <dbReference type="ARBA" id="ARBA00023303"/>
    </source>
</evidence>
<evidence type="ECO:0000313" key="32">
    <source>
        <dbReference type="Proteomes" id="UP001295444"/>
    </source>
</evidence>
<evidence type="ECO:0000256" key="12">
    <source>
        <dbReference type="ARBA" id="ARBA00023257"/>
    </source>
</evidence>
<feature type="domain" description="Neurotransmitter-gated ion-channel ligand-binding" evidence="29">
    <location>
        <begin position="509"/>
        <end position="704"/>
    </location>
</feature>
<comment type="catalytic activity">
    <reaction evidence="16">
        <text>Mg(2+)(in) = Mg(2+)(out)</text>
        <dbReference type="Rhea" id="RHEA:29827"/>
        <dbReference type="ChEBI" id="CHEBI:18420"/>
    </reaction>
</comment>
<dbReference type="InterPro" id="IPR018000">
    <property type="entry name" value="Neurotransmitter_ion_chnl_CS"/>
</dbReference>
<evidence type="ECO:0000256" key="22">
    <source>
        <dbReference type="ARBA" id="ARBA00061864"/>
    </source>
</evidence>
<feature type="transmembrane region" description="Helical" evidence="27">
    <location>
        <begin position="309"/>
        <end position="330"/>
    </location>
</feature>
<keyword evidence="14 27" id="KW-0407">Ion channel</keyword>
<dbReference type="InterPro" id="IPR006201">
    <property type="entry name" value="Neur_channel"/>
</dbReference>
<feature type="transmembrane region" description="Helical" evidence="27">
    <location>
        <begin position="248"/>
        <end position="270"/>
    </location>
</feature>
<evidence type="ECO:0000256" key="28">
    <source>
        <dbReference type="SAM" id="MobiDB-lite"/>
    </source>
</evidence>
<dbReference type="GO" id="GO:0004888">
    <property type="term" value="F:transmembrane signaling receptor activity"/>
    <property type="evidence" value="ECO:0007669"/>
    <property type="project" value="InterPro"/>
</dbReference>
<evidence type="ECO:0000256" key="25">
    <source>
        <dbReference type="ARBA" id="ARBA00080492"/>
    </source>
</evidence>
<evidence type="ECO:0000256" key="20">
    <source>
        <dbReference type="ARBA" id="ARBA00037540"/>
    </source>
</evidence>
<dbReference type="PANTHER" id="PTHR18945">
    <property type="entry name" value="NEUROTRANSMITTER GATED ION CHANNEL"/>
    <property type="match status" value="1"/>
</dbReference>
<feature type="transmembrane region" description="Helical" evidence="27">
    <location>
        <begin position="770"/>
        <end position="793"/>
    </location>
</feature>
<feature type="transmembrane region" description="Helical" evidence="27">
    <location>
        <begin position="741"/>
        <end position="758"/>
    </location>
</feature>
<evidence type="ECO:0000256" key="19">
    <source>
        <dbReference type="ARBA" id="ARBA00036634"/>
    </source>
</evidence>
<dbReference type="FunFam" id="1.20.58.390:FF:000080">
    <property type="entry name" value="5-hydroxytryptamine (serotonin) receptor 3C, ionotropic"/>
    <property type="match status" value="1"/>
</dbReference>
<evidence type="ECO:0000259" key="29">
    <source>
        <dbReference type="Pfam" id="PF02931"/>
    </source>
</evidence>
<feature type="chain" id="PRO_5041783470" description="5-hydroxytryptamine receptor 3A" evidence="27">
    <location>
        <begin position="28"/>
        <end position="940"/>
    </location>
</feature>
<keyword evidence="9" id="KW-1015">Disulfide bond</keyword>
<evidence type="ECO:0000256" key="3">
    <source>
        <dbReference type="ARBA" id="ARBA00022692"/>
    </source>
</evidence>
<evidence type="ECO:0000259" key="30">
    <source>
        <dbReference type="Pfam" id="PF02932"/>
    </source>
</evidence>
<evidence type="ECO:0000256" key="2">
    <source>
        <dbReference type="ARBA" id="ARBA00022475"/>
    </source>
</evidence>
<feature type="domain" description="Neurotransmitter-gated ion-channel ligand-binding" evidence="29">
    <location>
        <begin position="54"/>
        <end position="246"/>
    </location>
</feature>
<dbReference type="AlphaFoldDB" id="A0AAD1RCH0"/>
<comment type="subcellular location">
    <subcellularLocation>
        <location evidence="15">Postsynaptic cell membrane</location>
        <topology evidence="15">Multi-pass membrane protein</topology>
    </subcellularLocation>
</comment>
<name>A0AAD1RCH0_PELCU</name>
<feature type="transmembrane region" description="Helical" evidence="27">
    <location>
        <begin position="282"/>
        <end position="303"/>
    </location>
</feature>
<keyword evidence="4 27" id="KW-0732">Signal</keyword>
<feature type="signal peptide" evidence="27">
    <location>
        <begin position="1"/>
        <end position="27"/>
    </location>
</feature>
<keyword evidence="32" id="KW-1185">Reference proteome</keyword>
<dbReference type="SUPFAM" id="SSF90112">
    <property type="entry name" value="Neurotransmitter-gated ion-channel transmembrane pore"/>
    <property type="match status" value="2"/>
</dbReference>
<dbReference type="InterPro" id="IPR006202">
    <property type="entry name" value="Neur_chan_lig-bd"/>
</dbReference>
<feature type="transmembrane region" description="Helical" evidence="27">
    <location>
        <begin position="706"/>
        <end position="729"/>
    </location>
</feature>
<comment type="similarity">
    <text evidence="21">Belongs to the ligand-gated ion channel (TC 1.A.9) family. 5-hydroxytryptamine receptor (TC 1.A.9.2) subfamily. HTR3A sub-subfamily.</text>
</comment>
<comment type="catalytic activity">
    <reaction evidence="19">
        <text>Ca(2+)(in) = Ca(2+)(out)</text>
        <dbReference type="Rhea" id="RHEA:29671"/>
        <dbReference type="ChEBI" id="CHEBI:29108"/>
    </reaction>
</comment>
<evidence type="ECO:0000256" key="24">
    <source>
        <dbReference type="ARBA" id="ARBA00078864"/>
    </source>
</evidence>
<evidence type="ECO:0000256" key="27">
    <source>
        <dbReference type="RuleBase" id="RU000687"/>
    </source>
</evidence>
<keyword evidence="10 31" id="KW-0675">Receptor</keyword>
<dbReference type="FunFam" id="1.20.58.390:FF:000020">
    <property type="entry name" value="5-hydroxytryptamine (serotonin) receptor 3A"/>
    <property type="match status" value="1"/>
</dbReference>
<dbReference type="SUPFAM" id="SSF63712">
    <property type="entry name" value="Nicotinic receptor ligand binding domain-like"/>
    <property type="match status" value="2"/>
</dbReference>
<evidence type="ECO:0000256" key="6">
    <source>
        <dbReference type="ARBA" id="ARBA00023018"/>
    </source>
</evidence>
<keyword evidence="13" id="KW-1071">Ligand-gated ion channel</keyword>
<comment type="subunit">
    <text evidence="22">Forms homopentameric as well as heteropentameric serotonin-activated cation-selective channel complexes with HTR3B or HTR3C or HTR3D or HTR3E. The homomeric complex is functional but exhibits low conductance with modified voltage dependence, and decreased agonist and antagonist affinity. Heteropentameric complexes display properties which resemble that of neuronal serotonin-activated channels in vivo. Interacts with RIC3.</text>
</comment>
<feature type="domain" description="Neurotransmitter-gated ion-channel transmembrane" evidence="30">
    <location>
        <begin position="712"/>
        <end position="930"/>
    </location>
</feature>
<keyword evidence="8 27" id="KW-0472">Membrane</keyword>
<evidence type="ECO:0000256" key="11">
    <source>
        <dbReference type="ARBA" id="ARBA00023180"/>
    </source>
</evidence>
<evidence type="ECO:0000256" key="21">
    <source>
        <dbReference type="ARBA" id="ARBA00061202"/>
    </source>
</evidence>
<dbReference type="GO" id="GO:0045211">
    <property type="term" value="C:postsynaptic membrane"/>
    <property type="evidence" value="ECO:0007669"/>
    <property type="project" value="UniProtKB-SubCell"/>
</dbReference>
<evidence type="ECO:0000256" key="5">
    <source>
        <dbReference type="ARBA" id="ARBA00022989"/>
    </source>
</evidence>
<dbReference type="Pfam" id="PF02931">
    <property type="entry name" value="Neur_chan_LBD"/>
    <property type="match status" value="2"/>
</dbReference>
<accession>A0AAD1RCH0</accession>
<dbReference type="GO" id="GO:0005230">
    <property type="term" value="F:extracellular ligand-gated monoatomic ion channel activity"/>
    <property type="evidence" value="ECO:0007669"/>
    <property type="project" value="InterPro"/>
</dbReference>
<dbReference type="InterPro" id="IPR036719">
    <property type="entry name" value="Neuro-gated_channel_TM_sf"/>
</dbReference>
<dbReference type="InterPro" id="IPR049944">
    <property type="entry name" value="LGIC_TM_5-HT3"/>
</dbReference>
<keyword evidence="7 27" id="KW-0406">Ion transport</keyword>
<comment type="catalytic activity">
    <reaction evidence="17">
        <text>K(+)(in) = K(+)(out)</text>
        <dbReference type="Rhea" id="RHEA:29463"/>
        <dbReference type="ChEBI" id="CHEBI:29103"/>
    </reaction>
</comment>
<dbReference type="PRINTS" id="PR00252">
    <property type="entry name" value="NRIONCHANNEL"/>
</dbReference>
<reference evidence="31" key="1">
    <citation type="submission" date="2022-03" db="EMBL/GenBank/DDBJ databases">
        <authorList>
            <person name="Alioto T."/>
            <person name="Alioto T."/>
            <person name="Gomez Garrido J."/>
        </authorList>
    </citation>
    <scope>NUCLEOTIDE SEQUENCE</scope>
</reference>
<sequence>MQNIIGGRPGVTTGAIVLLAMILLAQGFDAPGTINCTGGKTEDFLEAFRPVFLRKALRPVRDLKKPTIVNISITLYAILGVNEKDQLLTSFLWLRMVWHNEFAEWDPLLCGGIENISVPAEEMWIPDIFVHQFVDEDKSPHLPYLLVDHTGQVRYLKPLRVVSSCNLSIFRFPFDIQNCSLTFGSFLDSVLQHIKLGLLMPTDIIEKFARNARTSQGEWELVKIESLFADETMDLVTFNIIVKRRPTLYVVNLLIPSAFLMLIDVLSFNLPPHTVDRASFKMTLLLGYTVFLLILNDLLPATASGTPLIGIYFSLCLALLVIGLLETVFVMNILHRGSSQCPGVPIWARTLVLNYLARLVCYKKVEQFEPESLNNSLTSESAFHVFSSIEQESRYRVLSWGLGWSSWLRRKNTHLFLRNISSDLHSMRRLMEGYFEQQEIAEEWLRIGLILDAVVYRMYLIFMMVYAVIYCGSIRHGVSGIPRSGSSELQCTGSETGPSEESLMAVFEKKALRPTLNYSRPTSVNISFTLYAVLGVNEKSQILTTFLWLRLFWQNELLTWIPDKCGSVEKISLPVENMWSPDIIVYEFIDEDKFQRTPFTYVNHTGRVRYDRMMRVVSSCNLGIFNFPFDVQNCSLTFGSYMHTVKDVRLGLALPVEQIMTNSLNYLETSGEWELLRIEGAPDVLKFGADEWDIITFWVVIRRRSVLYVVNLLIPSAFLMLIDILSFYLPPHSTDRASFKMTLLLGYTVFLLIMNDLLPSTANGTPLIGIYFSVCLALLVLSLLETVIITHVLHRGTLQSGSVPSWVKSLVLGYIAQLICYRVTVIPNSASSNNHVPPTSSKNYTPKPPPSNNFQENGSNIELPPPDALSPGPERQLEMISQNLHFIKEVMESKNHLQEQEEEWIQIGYVLDSLLYRLYLIFIGSYAIIIICVWCVWLNI</sequence>
<evidence type="ECO:0000256" key="8">
    <source>
        <dbReference type="ARBA" id="ARBA00023136"/>
    </source>
</evidence>